<gene>
    <name evidence="2" type="ORF">AVDCRST_MAG35-1599</name>
</gene>
<sequence>GRLGARGAGRRPAGAAPRRGRPVGGAGPARRRGRRPEVPRQHGGARYCEAL</sequence>
<feature type="non-terminal residue" evidence="2">
    <location>
        <position position="51"/>
    </location>
</feature>
<reference evidence="2" key="1">
    <citation type="submission" date="2020-02" db="EMBL/GenBank/DDBJ databases">
        <authorList>
            <person name="Meier V. D."/>
        </authorList>
    </citation>
    <scope>NUCLEOTIDE SEQUENCE</scope>
    <source>
        <strain evidence="2">AVDCRST_MAG35</strain>
    </source>
</reference>
<organism evidence="2">
    <name type="scientific">uncultured Quadrisphaera sp</name>
    <dbReference type="NCBI Taxonomy" id="904978"/>
    <lineage>
        <taxon>Bacteria</taxon>
        <taxon>Bacillati</taxon>
        <taxon>Actinomycetota</taxon>
        <taxon>Actinomycetes</taxon>
        <taxon>Kineosporiales</taxon>
        <taxon>Kineosporiaceae</taxon>
        <taxon>Quadrisphaera</taxon>
        <taxon>environmental samples</taxon>
    </lineage>
</organism>
<feature type="non-terminal residue" evidence="2">
    <location>
        <position position="1"/>
    </location>
</feature>
<dbReference type="EMBL" id="CADCUY010000326">
    <property type="protein sequence ID" value="CAA9413953.1"/>
    <property type="molecule type" value="Genomic_DNA"/>
</dbReference>
<evidence type="ECO:0000313" key="2">
    <source>
        <dbReference type="EMBL" id="CAA9413953.1"/>
    </source>
</evidence>
<feature type="region of interest" description="Disordered" evidence="1">
    <location>
        <begin position="1"/>
        <end position="51"/>
    </location>
</feature>
<name>A0A6J4PEQ7_9ACTN</name>
<accession>A0A6J4PEQ7</accession>
<dbReference type="AlphaFoldDB" id="A0A6J4PEQ7"/>
<protein>
    <submittedName>
        <fullName evidence="2">Uncharacterized protein</fullName>
    </submittedName>
</protein>
<evidence type="ECO:0000256" key="1">
    <source>
        <dbReference type="SAM" id="MobiDB-lite"/>
    </source>
</evidence>
<proteinExistence type="predicted"/>